<keyword evidence="2" id="KW-0812">Transmembrane</keyword>
<keyword evidence="2" id="KW-1133">Transmembrane helix</keyword>
<keyword evidence="2" id="KW-0472">Membrane</keyword>
<feature type="domain" description="LytR/CpsA/Psr regulator C-terminal" evidence="3">
    <location>
        <begin position="356"/>
        <end position="441"/>
    </location>
</feature>
<evidence type="ECO:0000256" key="2">
    <source>
        <dbReference type="SAM" id="Phobius"/>
    </source>
</evidence>
<organism evidence="4">
    <name type="scientific">freshwater metagenome</name>
    <dbReference type="NCBI Taxonomy" id="449393"/>
    <lineage>
        <taxon>unclassified sequences</taxon>
        <taxon>metagenomes</taxon>
        <taxon>ecological metagenomes</taxon>
    </lineage>
</organism>
<dbReference type="InterPro" id="IPR027381">
    <property type="entry name" value="LytR/CpsA/Psr_C"/>
</dbReference>
<dbReference type="InterPro" id="IPR050922">
    <property type="entry name" value="LytR/CpsA/Psr_CW_biosynth"/>
</dbReference>
<feature type="compositionally biased region" description="Low complexity" evidence="1">
    <location>
        <begin position="10"/>
        <end position="33"/>
    </location>
</feature>
<evidence type="ECO:0000256" key="1">
    <source>
        <dbReference type="SAM" id="MobiDB-lite"/>
    </source>
</evidence>
<name>A0A6J7N1Z1_9ZZZZ</name>
<feature type="region of interest" description="Disordered" evidence="1">
    <location>
        <begin position="1"/>
        <end position="36"/>
    </location>
</feature>
<evidence type="ECO:0000313" key="4">
    <source>
        <dbReference type="EMBL" id="CAB4987420.1"/>
    </source>
</evidence>
<dbReference type="Gene3D" id="3.30.70.2390">
    <property type="match status" value="1"/>
</dbReference>
<proteinExistence type="predicted"/>
<dbReference type="PANTHER" id="PTHR33392:SF6">
    <property type="entry name" value="POLYISOPRENYL-TEICHOIC ACID--PEPTIDOGLYCAN TEICHOIC ACID TRANSFERASE TAGU"/>
    <property type="match status" value="1"/>
</dbReference>
<accession>A0A6J7N1Z1</accession>
<reference evidence="4" key="1">
    <citation type="submission" date="2020-05" db="EMBL/GenBank/DDBJ databases">
        <authorList>
            <person name="Chiriac C."/>
            <person name="Salcher M."/>
            <person name="Ghai R."/>
            <person name="Kavagutti S V."/>
        </authorList>
    </citation>
    <scope>NUCLEOTIDE SEQUENCE</scope>
</reference>
<evidence type="ECO:0000259" key="3">
    <source>
        <dbReference type="Pfam" id="PF13399"/>
    </source>
</evidence>
<protein>
    <submittedName>
        <fullName evidence="4">Unannotated protein</fullName>
    </submittedName>
</protein>
<dbReference type="PANTHER" id="PTHR33392">
    <property type="entry name" value="POLYISOPRENYL-TEICHOIC ACID--PEPTIDOGLYCAN TEICHOIC ACID TRANSFERASE TAGU"/>
    <property type="match status" value="1"/>
</dbReference>
<dbReference type="Pfam" id="PF13399">
    <property type="entry name" value="LytR_C"/>
    <property type="match status" value="1"/>
</dbReference>
<dbReference type="AlphaFoldDB" id="A0A6J7N1Z1"/>
<feature type="transmembrane region" description="Helical" evidence="2">
    <location>
        <begin position="54"/>
        <end position="76"/>
    </location>
</feature>
<dbReference type="EMBL" id="CAFBOG010000143">
    <property type="protein sequence ID" value="CAB4987420.1"/>
    <property type="molecule type" value="Genomic_DNA"/>
</dbReference>
<gene>
    <name evidence="4" type="ORF">UFOPK3914_01404</name>
</gene>
<sequence length="444" mass="45810">MSGPPQETLASDPTAPDPTAAGPTASATATGSSQPVVRAAMRQRKANKRRHQATVMQGVLTFLFVVALIGLGFVGWKSALKITGGRVSEVTDPAAPNFIAKVEPTNVDLVAVTAADGSLLTALFLLSDPAGKQKSADAAANTVVAVSSGLILWEFEDAPPDSAANIYASGGIDALSLRLGADLSFGTTSSSEVPSTVIDELALAAGPLTLDLPDNVLGPDESGAIVVKYPAGALVLQPEQVTEFLGFRGTEEQELSRSLRLQMVWAKLLETVGASESSTKSSLSLPSSASEELTSFADLFSQMSSTQISLTTLPTTEVVLNMSPPVKLNQIDELAIPGWVGEFVPFPVSAYPGQRATVSMLNGTTDKRLLNLAAPKVVAGGGQISLAGNAASFDLATSTVEYTESGSKAAAEAIAQQLGLPATLITDQNSNVDVTVTMGQDLLP</sequence>